<dbReference type="SUPFAM" id="SSF47413">
    <property type="entry name" value="lambda repressor-like DNA-binding domains"/>
    <property type="match status" value="1"/>
</dbReference>
<dbReference type="PROSITE" id="PS50932">
    <property type="entry name" value="HTH_LACI_2"/>
    <property type="match status" value="1"/>
</dbReference>
<keyword evidence="3" id="KW-0804">Transcription</keyword>
<evidence type="ECO:0000256" key="1">
    <source>
        <dbReference type="ARBA" id="ARBA00023015"/>
    </source>
</evidence>
<protein>
    <submittedName>
        <fullName evidence="5">LacI family DNA-binding transcriptional regulator</fullName>
    </submittedName>
</protein>
<reference evidence="5 6" key="1">
    <citation type="submission" date="2020-12" db="EMBL/GenBank/DDBJ databases">
        <title>Microbacterium sp. HY060.</title>
        <authorList>
            <person name="Zhou J."/>
        </authorList>
    </citation>
    <scope>NUCLEOTIDE SEQUENCE [LARGE SCALE GENOMIC DNA]</scope>
    <source>
        <strain evidence="5 6">HY60</strain>
    </source>
</reference>
<evidence type="ECO:0000259" key="4">
    <source>
        <dbReference type="PROSITE" id="PS50932"/>
    </source>
</evidence>
<dbReference type="PROSITE" id="PS00356">
    <property type="entry name" value="HTH_LACI_1"/>
    <property type="match status" value="1"/>
</dbReference>
<dbReference type="CDD" id="cd01392">
    <property type="entry name" value="HTH_LacI"/>
    <property type="match status" value="1"/>
</dbReference>
<evidence type="ECO:0000313" key="6">
    <source>
        <dbReference type="Proteomes" id="UP000662814"/>
    </source>
</evidence>
<dbReference type="Proteomes" id="UP000662814">
    <property type="component" value="Chromosome"/>
</dbReference>
<dbReference type="PANTHER" id="PTHR30146:SF109">
    <property type="entry name" value="HTH-TYPE TRANSCRIPTIONAL REGULATOR GALS"/>
    <property type="match status" value="1"/>
</dbReference>
<dbReference type="CDD" id="cd06267">
    <property type="entry name" value="PBP1_LacI_sugar_binding-like"/>
    <property type="match status" value="1"/>
</dbReference>
<sequence>MRATMRDVASRAGVSPKTVSNVINGVVFVRPETRERVEQVMAELDYVPNLSARGLRNGRSGVLALALPHLSTQYSAETVGAFVEVAHSRGWAIQVEETGAEPTREIELLSRARAHLVDGLILNPITLEDSVIAQARNLPPLVLIGEVEQSLVDLVGVDSRASAYEMTRHLIERGCRRIAVVGSPASEFQTATSRQRTEGYRDALREEGLPLDAELEIGCGDWTAAGAASAFSAFLDGGGAVPDAVFCFTDTMAIGVLNVLWRHGLRVPENVRVAGFDNTVDSPYAVPPLTTVTFDRRELAKLAIERLEQRLADESLEPVRTRVPYRLVVRESTGR</sequence>
<name>A0ABX6YMT3_9MICO</name>
<dbReference type="Pfam" id="PF00356">
    <property type="entry name" value="LacI"/>
    <property type="match status" value="1"/>
</dbReference>
<dbReference type="SMART" id="SM00354">
    <property type="entry name" value="HTH_LACI"/>
    <property type="match status" value="1"/>
</dbReference>
<keyword evidence="6" id="KW-1185">Reference proteome</keyword>
<gene>
    <name evidence="5" type="ORF">HCR76_02530</name>
</gene>
<dbReference type="InterPro" id="IPR046335">
    <property type="entry name" value="LacI/GalR-like_sensor"/>
</dbReference>
<organism evidence="5 6">
    <name type="scientific">Paramicrobacterium chengjingii</name>
    <dbReference type="NCBI Taxonomy" id="2769067"/>
    <lineage>
        <taxon>Bacteria</taxon>
        <taxon>Bacillati</taxon>
        <taxon>Actinomycetota</taxon>
        <taxon>Actinomycetes</taxon>
        <taxon>Micrococcales</taxon>
        <taxon>Microbacteriaceae</taxon>
        <taxon>Paramicrobacterium</taxon>
    </lineage>
</organism>
<dbReference type="EMBL" id="CP061169">
    <property type="protein sequence ID" value="QPZ40138.1"/>
    <property type="molecule type" value="Genomic_DNA"/>
</dbReference>
<keyword evidence="2 5" id="KW-0238">DNA-binding</keyword>
<accession>A0ABX6YMT3</accession>
<dbReference type="Pfam" id="PF13377">
    <property type="entry name" value="Peripla_BP_3"/>
    <property type="match status" value="1"/>
</dbReference>
<dbReference type="InterPro" id="IPR028082">
    <property type="entry name" value="Peripla_BP_I"/>
</dbReference>
<proteinExistence type="predicted"/>
<feature type="domain" description="HTH lacI-type" evidence="4">
    <location>
        <begin position="3"/>
        <end position="57"/>
    </location>
</feature>
<evidence type="ECO:0000256" key="2">
    <source>
        <dbReference type="ARBA" id="ARBA00023125"/>
    </source>
</evidence>
<dbReference type="Gene3D" id="3.40.50.2300">
    <property type="match status" value="2"/>
</dbReference>
<dbReference type="GO" id="GO:0003677">
    <property type="term" value="F:DNA binding"/>
    <property type="evidence" value="ECO:0007669"/>
    <property type="project" value="UniProtKB-KW"/>
</dbReference>
<evidence type="ECO:0000313" key="5">
    <source>
        <dbReference type="EMBL" id="QPZ40138.1"/>
    </source>
</evidence>
<dbReference type="InterPro" id="IPR010982">
    <property type="entry name" value="Lambda_DNA-bd_dom_sf"/>
</dbReference>
<dbReference type="InterPro" id="IPR000843">
    <property type="entry name" value="HTH_LacI"/>
</dbReference>
<dbReference type="SUPFAM" id="SSF53822">
    <property type="entry name" value="Periplasmic binding protein-like I"/>
    <property type="match status" value="1"/>
</dbReference>
<evidence type="ECO:0000256" key="3">
    <source>
        <dbReference type="ARBA" id="ARBA00023163"/>
    </source>
</evidence>
<keyword evidence="1" id="KW-0805">Transcription regulation</keyword>
<dbReference type="Gene3D" id="1.10.260.40">
    <property type="entry name" value="lambda repressor-like DNA-binding domains"/>
    <property type="match status" value="1"/>
</dbReference>
<dbReference type="PANTHER" id="PTHR30146">
    <property type="entry name" value="LACI-RELATED TRANSCRIPTIONAL REPRESSOR"/>
    <property type="match status" value="1"/>
</dbReference>